<dbReference type="GO" id="GO:0005667">
    <property type="term" value="C:transcription regulator complex"/>
    <property type="evidence" value="ECO:0007669"/>
    <property type="project" value="TreeGrafter"/>
</dbReference>
<evidence type="ECO:0000259" key="7">
    <source>
        <dbReference type="PROSITE" id="PS51293"/>
    </source>
</evidence>
<organism evidence="8 9">
    <name type="scientific">Hyaloperonospora brassicae</name>
    <name type="common">Brassica downy mildew</name>
    <name type="synonym">Peronospora brassicae</name>
    <dbReference type="NCBI Taxonomy" id="162125"/>
    <lineage>
        <taxon>Eukaryota</taxon>
        <taxon>Sar</taxon>
        <taxon>Stramenopiles</taxon>
        <taxon>Oomycota</taxon>
        <taxon>Peronosporomycetes</taxon>
        <taxon>Peronosporales</taxon>
        <taxon>Peronosporaceae</taxon>
        <taxon>Hyaloperonospora</taxon>
    </lineage>
</organism>
<evidence type="ECO:0000256" key="5">
    <source>
        <dbReference type="ARBA" id="ARBA00023242"/>
    </source>
</evidence>
<keyword evidence="1" id="KW-0479">Metal-binding</keyword>
<dbReference type="InterPro" id="IPR051066">
    <property type="entry name" value="Trans_reg/Corepressor"/>
</dbReference>
<keyword evidence="2" id="KW-0863">Zinc-finger</keyword>
<dbReference type="InterPro" id="IPR017884">
    <property type="entry name" value="SANT_dom"/>
</dbReference>
<keyword evidence="5" id="KW-0539">Nucleus</keyword>
<comment type="caution">
    <text evidence="8">The sequence shown here is derived from an EMBL/GenBank/DDBJ whole genome shotgun (WGS) entry which is preliminary data.</text>
</comment>
<keyword evidence="4" id="KW-0238">DNA-binding</keyword>
<evidence type="ECO:0000313" key="9">
    <source>
        <dbReference type="Proteomes" id="UP001162031"/>
    </source>
</evidence>
<gene>
    <name evidence="8" type="ORF">HBR001_LOCUS4889</name>
</gene>
<evidence type="ECO:0000256" key="4">
    <source>
        <dbReference type="ARBA" id="ARBA00023125"/>
    </source>
</evidence>
<dbReference type="SUPFAM" id="SSF46689">
    <property type="entry name" value="Homeodomain-like"/>
    <property type="match status" value="2"/>
</dbReference>
<dbReference type="PROSITE" id="PS51293">
    <property type="entry name" value="SANT"/>
    <property type="match status" value="2"/>
</dbReference>
<evidence type="ECO:0000256" key="1">
    <source>
        <dbReference type="ARBA" id="ARBA00022723"/>
    </source>
</evidence>
<evidence type="ECO:0000256" key="3">
    <source>
        <dbReference type="ARBA" id="ARBA00022833"/>
    </source>
</evidence>
<dbReference type="PANTHER" id="PTHR16089:SF28">
    <property type="entry name" value="REST COREPRESSOR"/>
    <property type="match status" value="1"/>
</dbReference>
<dbReference type="EMBL" id="CANTFL010001036">
    <property type="protein sequence ID" value="CAI5730543.1"/>
    <property type="molecule type" value="Genomic_DNA"/>
</dbReference>
<sequence>MTSRTASNGASSRSGSRDPSAALSSNESERLQLQTGRPMLRVNRSGGAGGKSATDDVEGDRNAQTTSAWQGREGSDGANAHGNMNNMRRYLRAARTLYEVQYQMKRPSAILKMKPNSYGLKSRSTFDALAALVSPLRAHQVLDDWTGIEIGLFEEAHERFGKDFYAIAGQIPAKNVKDTVAFYYIWKKHGSCTKTRDGDTLSNDFPRESEPDVSVATLKLMGRLRKRQLCTQDYFDAARAMYSPRPLCASNQKRHKVSAFGLQRIACFQQGLKGVSSLRAPSVLDTWTPFEIRLFEVTIECRGKDFPHIADVIKKSCKDVVAFYYVWKKDSHYQAVKNRWERKSEASSREVSPS</sequence>
<keyword evidence="9" id="KW-1185">Reference proteome</keyword>
<dbReference type="GO" id="GO:0003714">
    <property type="term" value="F:transcription corepressor activity"/>
    <property type="evidence" value="ECO:0007669"/>
    <property type="project" value="TreeGrafter"/>
</dbReference>
<feature type="compositionally biased region" description="Low complexity" evidence="6">
    <location>
        <begin position="1"/>
        <end position="14"/>
    </location>
</feature>
<protein>
    <recommendedName>
        <fullName evidence="7">SANT domain-containing protein</fullName>
    </recommendedName>
</protein>
<dbReference type="GO" id="GO:0008270">
    <property type="term" value="F:zinc ion binding"/>
    <property type="evidence" value="ECO:0007669"/>
    <property type="project" value="UniProtKB-KW"/>
</dbReference>
<dbReference type="FunFam" id="1.10.10.60:FF:000012">
    <property type="entry name" value="Metastasis-associated 1 family, member 3"/>
    <property type="match status" value="1"/>
</dbReference>
<proteinExistence type="predicted"/>
<keyword evidence="3" id="KW-0862">Zinc</keyword>
<reference evidence="8" key="1">
    <citation type="submission" date="2022-12" db="EMBL/GenBank/DDBJ databases">
        <authorList>
            <person name="Webb A."/>
        </authorList>
    </citation>
    <scope>NUCLEOTIDE SEQUENCE</scope>
    <source>
        <strain evidence="8">Hp1</strain>
    </source>
</reference>
<evidence type="ECO:0000256" key="6">
    <source>
        <dbReference type="SAM" id="MobiDB-lite"/>
    </source>
</evidence>
<feature type="region of interest" description="Disordered" evidence="6">
    <location>
        <begin position="1"/>
        <end position="84"/>
    </location>
</feature>
<dbReference type="InterPro" id="IPR009057">
    <property type="entry name" value="Homeodomain-like_sf"/>
</dbReference>
<dbReference type="SMART" id="SM00717">
    <property type="entry name" value="SANT"/>
    <property type="match status" value="2"/>
</dbReference>
<dbReference type="PANTHER" id="PTHR16089">
    <property type="entry name" value="REST COREPRESSOR COREST PROTEIN-RELATED"/>
    <property type="match status" value="1"/>
</dbReference>
<dbReference type="InterPro" id="IPR001005">
    <property type="entry name" value="SANT/Myb"/>
</dbReference>
<feature type="compositionally biased region" description="Polar residues" evidence="6">
    <location>
        <begin position="22"/>
        <end position="35"/>
    </location>
</feature>
<feature type="domain" description="SANT" evidence="7">
    <location>
        <begin position="140"/>
        <end position="191"/>
    </location>
</feature>
<dbReference type="Proteomes" id="UP001162031">
    <property type="component" value="Unassembled WGS sequence"/>
</dbReference>
<dbReference type="GO" id="GO:0006357">
    <property type="term" value="P:regulation of transcription by RNA polymerase II"/>
    <property type="evidence" value="ECO:0007669"/>
    <property type="project" value="TreeGrafter"/>
</dbReference>
<dbReference type="GO" id="GO:0003677">
    <property type="term" value="F:DNA binding"/>
    <property type="evidence" value="ECO:0007669"/>
    <property type="project" value="UniProtKB-KW"/>
</dbReference>
<evidence type="ECO:0000256" key="2">
    <source>
        <dbReference type="ARBA" id="ARBA00022771"/>
    </source>
</evidence>
<name>A0AAV0U2E3_HYABA</name>
<dbReference type="GO" id="GO:0000118">
    <property type="term" value="C:histone deacetylase complex"/>
    <property type="evidence" value="ECO:0007669"/>
    <property type="project" value="TreeGrafter"/>
</dbReference>
<feature type="domain" description="SANT" evidence="7">
    <location>
        <begin position="282"/>
        <end position="332"/>
    </location>
</feature>
<accession>A0AAV0U2E3</accession>
<dbReference type="AlphaFoldDB" id="A0AAV0U2E3"/>
<evidence type="ECO:0000313" key="8">
    <source>
        <dbReference type="EMBL" id="CAI5730543.1"/>
    </source>
</evidence>
<dbReference type="Gene3D" id="1.10.10.60">
    <property type="entry name" value="Homeodomain-like"/>
    <property type="match status" value="2"/>
</dbReference>